<dbReference type="Proteomes" id="UP000314294">
    <property type="component" value="Unassembled WGS sequence"/>
</dbReference>
<keyword evidence="3" id="KW-1185">Reference proteome</keyword>
<dbReference type="AlphaFoldDB" id="A0A4Z2G9I5"/>
<organism evidence="2 3">
    <name type="scientific">Liparis tanakae</name>
    <name type="common">Tanaka's snailfish</name>
    <dbReference type="NCBI Taxonomy" id="230148"/>
    <lineage>
        <taxon>Eukaryota</taxon>
        <taxon>Metazoa</taxon>
        <taxon>Chordata</taxon>
        <taxon>Craniata</taxon>
        <taxon>Vertebrata</taxon>
        <taxon>Euteleostomi</taxon>
        <taxon>Actinopterygii</taxon>
        <taxon>Neopterygii</taxon>
        <taxon>Teleostei</taxon>
        <taxon>Neoteleostei</taxon>
        <taxon>Acanthomorphata</taxon>
        <taxon>Eupercaria</taxon>
        <taxon>Perciformes</taxon>
        <taxon>Cottioidei</taxon>
        <taxon>Cottales</taxon>
        <taxon>Liparidae</taxon>
        <taxon>Liparis</taxon>
    </lineage>
</organism>
<sequence length="99" mass="10725">MQRQGRRAMVSPCTSSSRQMAHSPASLEGWELSKEQLLLQRGGPLSCSFLSAKHVVIISHATVKSGGFPLTPACPLSKIAFHSSCRPPPAYRTPHTADR</sequence>
<feature type="region of interest" description="Disordered" evidence="1">
    <location>
        <begin position="1"/>
        <end position="26"/>
    </location>
</feature>
<comment type="caution">
    <text evidence="2">The sequence shown here is derived from an EMBL/GenBank/DDBJ whole genome shotgun (WGS) entry which is preliminary data.</text>
</comment>
<accession>A0A4Z2G9I5</accession>
<proteinExistence type="predicted"/>
<reference evidence="2 3" key="1">
    <citation type="submission" date="2019-03" db="EMBL/GenBank/DDBJ databases">
        <title>First draft genome of Liparis tanakae, snailfish: a comprehensive survey of snailfish specific genes.</title>
        <authorList>
            <person name="Kim W."/>
            <person name="Song I."/>
            <person name="Jeong J.-H."/>
            <person name="Kim D."/>
            <person name="Kim S."/>
            <person name="Ryu S."/>
            <person name="Song J.Y."/>
            <person name="Lee S.K."/>
        </authorList>
    </citation>
    <scope>NUCLEOTIDE SEQUENCE [LARGE SCALE GENOMIC DNA]</scope>
    <source>
        <tissue evidence="2">Muscle</tissue>
    </source>
</reference>
<name>A0A4Z2G9I5_9TELE</name>
<protein>
    <submittedName>
        <fullName evidence="2">Uncharacterized protein</fullName>
    </submittedName>
</protein>
<gene>
    <name evidence="2" type="ORF">EYF80_039588</name>
</gene>
<evidence type="ECO:0000313" key="3">
    <source>
        <dbReference type="Proteomes" id="UP000314294"/>
    </source>
</evidence>
<evidence type="ECO:0000313" key="2">
    <source>
        <dbReference type="EMBL" id="TNN50216.1"/>
    </source>
</evidence>
<dbReference type="EMBL" id="SRLO01000627">
    <property type="protein sequence ID" value="TNN50216.1"/>
    <property type="molecule type" value="Genomic_DNA"/>
</dbReference>
<evidence type="ECO:0000256" key="1">
    <source>
        <dbReference type="SAM" id="MobiDB-lite"/>
    </source>
</evidence>